<keyword evidence="4" id="KW-0573">Peptidoglycan synthesis</keyword>
<keyword evidence="5 9" id="KW-0012">Acyltransferase</keyword>
<evidence type="ECO:0000313" key="10">
    <source>
        <dbReference type="Proteomes" id="UP000306241"/>
    </source>
</evidence>
<evidence type="ECO:0000256" key="6">
    <source>
        <dbReference type="ARBA" id="ARBA00023316"/>
    </source>
</evidence>
<reference evidence="9 10" key="1">
    <citation type="submission" date="2019-05" db="EMBL/GenBank/DDBJ databases">
        <authorList>
            <consortium name="Pathogen Informatics"/>
        </authorList>
    </citation>
    <scope>NUCLEOTIDE SEQUENCE [LARGE SCALE GENOMIC DNA]</scope>
    <source>
        <strain evidence="9 10">NCTC10924</strain>
    </source>
</reference>
<dbReference type="Pfam" id="PF02388">
    <property type="entry name" value="FemAB"/>
    <property type="match status" value="1"/>
</dbReference>
<keyword evidence="2 9" id="KW-0808">Transferase</keyword>
<protein>
    <submittedName>
        <fullName evidence="8">Aminoacyltransferase</fullName>
    </submittedName>
    <submittedName>
        <fullName evidence="9">Peptidoglycan branched peptide synthesis protein, serine/alanine adding enzyme</fullName>
        <ecNumber evidence="9">2.3.2.10</ecNumber>
        <ecNumber evidence="9">2.3.2.16</ecNumber>
    </submittedName>
</protein>
<name>A0A4V0GYZ1_STRPO</name>
<dbReference type="InterPro" id="IPR016181">
    <property type="entry name" value="Acyl_CoA_acyltransferase"/>
</dbReference>
<dbReference type="EMBL" id="LR594052">
    <property type="protein sequence ID" value="VTT41881.1"/>
    <property type="molecule type" value="Genomic_DNA"/>
</dbReference>
<dbReference type="GO" id="GO:0071555">
    <property type="term" value="P:cell wall organization"/>
    <property type="evidence" value="ECO:0007669"/>
    <property type="project" value="UniProtKB-KW"/>
</dbReference>
<evidence type="ECO:0000313" key="8">
    <source>
        <dbReference type="EMBL" id="MBA2796145.1"/>
    </source>
</evidence>
<dbReference type="PANTHER" id="PTHR36174">
    <property type="entry name" value="LIPID II:GLYCINE GLYCYLTRANSFERASE"/>
    <property type="match status" value="1"/>
</dbReference>
<dbReference type="EC" id="2.3.2.16" evidence="9"/>
<dbReference type="OrthoDB" id="2173585at2"/>
<dbReference type="EMBL" id="JACEGE010000019">
    <property type="protein sequence ID" value="MBA2796145.1"/>
    <property type="molecule type" value="Genomic_DNA"/>
</dbReference>
<evidence type="ECO:0000256" key="1">
    <source>
        <dbReference type="ARBA" id="ARBA00009943"/>
    </source>
</evidence>
<dbReference type="Gene3D" id="1.20.58.90">
    <property type="match status" value="1"/>
</dbReference>
<evidence type="ECO:0000256" key="4">
    <source>
        <dbReference type="ARBA" id="ARBA00022984"/>
    </source>
</evidence>
<dbReference type="PANTHER" id="PTHR36174:SF1">
    <property type="entry name" value="LIPID II:GLYCINE GLYCYLTRANSFERASE"/>
    <property type="match status" value="1"/>
</dbReference>
<feature type="coiled-coil region" evidence="7">
    <location>
        <begin position="266"/>
        <end position="293"/>
    </location>
</feature>
<evidence type="ECO:0000256" key="7">
    <source>
        <dbReference type="SAM" id="Coils"/>
    </source>
</evidence>
<dbReference type="RefSeq" id="WP_003084164.1">
    <property type="nucleotide sequence ID" value="NZ_CP070236.1"/>
</dbReference>
<dbReference type="InterPro" id="IPR003447">
    <property type="entry name" value="FEMABX"/>
</dbReference>
<dbReference type="PROSITE" id="PS51191">
    <property type="entry name" value="FEMABX"/>
    <property type="match status" value="1"/>
</dbReference>
<keyword evidence="7" id="KW-0175">Coiled coil</keyword>
<reference evidence="8 11" key="2">
    <citation type="submission" date="2020-07" db="EMBL/GenBank/DDBJ databases">
        <title>Molecular and genomic characterization of Streptococcus porcinus isolated from diseased swine in Brazil.</title>
        <authorList>
            <person name="Moreno L.Z."/>
            <person name="Matajira C.E.C."/>
            <person name="Poor A.P."/>
            <person name="Dutra M.C."/>
            <person name="Moreno A.M."/>
        </authorList>
    </citation>
    <scope>NUCLEOTIDE SEQUENCE [LARGE SCALE GENOMIC DNA]</scope>
    <source>
        <strain evidence="8 11">SP0816-2</strain>
    </source>
</reference>
<proteinExistence type="inferred from homology"/>
<comment type="similarity">
    <text evidence="1">Belongs to the FemABX family.</text>
</comment>
<keyword evidence="6" id="KW-0961">Cell wall biogenesis/degradation</keyword>
<accession>A0A4V0GYZ1</accession>
<dbReference type="GO" id="GO:0008360">
    <property type="term" value="P:regulation of cell shape"/>
    <property type="evidence" value="ECO:0007669"/>
    <property type="project" value="UniProtKB-KW"/>
</dbReference>
<dbReference type="GO" id="GO:0009252">
    <property type="term" value="P:peptidoglycan biosynthetic process"/>
    <property type="evidence" value="ECO:0007669"/>
    <property type="project" value="UniProtKB-KW"/>
</dbReference>
<dbReference type="Proteomes" id="UP000524462">
    <property type="component" value="Unassembled WGS sequence"/>
</dbReference>
<organism evidence="9 10">
    <name type="scientific">Streptococcus porcinus</name>
    <dbReference type="NCBI Taxonomy" id="1340"/>
    <lineage>
        <taxon>Bacteria</taxon>
        <taxon>Bacillati</taxon>
        <taxon>Bacillota</taxon>
        <taxon>Bacilli</taxon>
        <taxon>Lactobacillales</taxon>
        <taxon>Streptococcaceae</taxon>
        <taxon>Streptococcus</taxon>
    </lineage>
</organism>
<dbReference type="GO" id="GO:0047206">
    <property type="term" value="F:UDP-N-acetylmuramoylpentapeptide-lysine N6-alanyltransferase activity"/>
    <property type="evidence" value="ECO:0007669"/>
    <property type="project" value="UniProtKB-EC"/>
</dbReference>
<dbReference type="InterPro" id="IPR050644">
    <property type="entry name" value="PG_Glycine_Bridge_Synth"/>
</dbReference>
<gene>
    <name evidence="9" type="primary">murM_1</name>
    <name evidence="8" type="ORF">H1B29_06565</name>
    <name evidence="9" type="ORF">NCTC10924_00377</name>
</gene>
<evidence type="ECO:0000256" key="2">
    <source>
        <dbReference type="ARBA" id="ARBA00022679"/>
    </source>
</evidence>
<dbReference type="Gene3D" id="3.40.630.30">
    <property type="match status" value="2"/>
</dbReference>
<evidence type="ECO:0000256" key="5">
    <source>
        <dbReference type="ARBA" id="ARBA00023315"/>
    </source>
</evidence>
<dbReference type="SUPFAM" id="SSF55729">
    <property type="entry name" value="Acyl-CoA N-acyltransferases (Nat)"/>
    <property type="match status" value="2"/>
</dbReference>
<dbReference type="AlphaFoldDB" id="A0A4V0GYZ1"/>
<evidence type="ECO:0000313" key="11">
    <source>
        <dbReference type="Proteomes" id="UP000524462"/>
    </source>
</evidence>
<keyword evidence="3" id="KW-0133">Cell shape</keyword>
<dbReference type="Proteomes" id="UP000306241">
    <property type="component" value="Chromosome"/>
</dbReference>
<evidence type="ECO:0000313" key="9">
    <source>
        <dbReference type="EMBL" id="VTT41881.1"/>
    </source>
</evidence>
<dbReference type="EC" id="2.3.2.10" evidence="9"/>
<sequence>MANRYVIKIGISAEEHDTFVKASKQINLLQSSYWAKVKHHWQHERIGVYHDSQLIASMSLLIKSLPLGLSMIYIPRGPVMDYNNRDLVVFVVNMLKDYAKQKNALVIKCDPALIFKQYKLSDSIRDIRKSSQDAIDAMIDAGAKWSGLTVQMSETIQPRFQANCYLDKDLVETFPKHTKRLMADARKKGVEVYRASPSDLTAFAHVVSLTEDRKHISLRDLDYFKQLMTIYGDDAYLHLAKVNIPTQLNYLQTELLEVEHNLRFVESHQKKKLRKLNDQKEALLKNISECEKFSKMYSQEVVIAGILSIAYGQSMEMLYAGMNNDFKKYYPQYLLYPKVFEDAYHHGIKWANMGGVEGDLSDGLTKFKANFDPSIEEYIGEFNIPVSPLYHPFNLFYKCHKHFRFFRHRFLCK</sequence>
<evidence type="ECO:0000256" key="3">
    <source>
        <dbReference type="ARBA" id="ARBA00022960"/>
    </source>
</evidence>